<keyword evidence="2" id="KW-1185">Reference proteome</keyword>
<dbReference type="Proteomes" id="UP000007394">
    <property type="component" value="Chromosome"/>
</dbReference>
<dbReference type="AlphaFoldDB" id="I0AMB8"/>
<dbReference type="HOGENOM" id="CLU_517564_0_0_10"/>
<evidence type="ECO:0000313" key="1">
    <source>
        <dbReference type="EMBL" id="AFH50125.1"/>
    </source>
</evidence>
<dbReference type="KEGG" id="ial:IALB_2422"/>
<dbReference type="RefSeq" id="WP_014561268.1">
    <property type="nucleotide sequence ID" value="NC_017464.1"/>
</dbReference>
<dbReference type="eggNOG" id="COG3266">
    <property type="taxonomic scope" value="Bacteria"/>
</dbReference>
<dbReference type="EMBL" id="CP003418">
    <property type="protein sequence ID" value="AFH50125.1"/>
    <property type="molecule type" value="Genomic_DNA"/>
</dbReference>
<proteinExistence type="predicted"/>
<gene>
    <name evidence="1" type="ordered locus">IALB_2422</name>
</gene>
<name>I0AMB8_IGNAJ</name>
<organism evidence="1 2">
    <name type="scientific">Ignavibacterium album (strain DSM 19864 / JCM 16511 / NBRC 101810 / Mat9-16)</name>
    <dbReference type="NCBI Taxonomy" id="945713"/>
    <lineage>
        <taxon>Bacteria</taxon>
        <taxon>Pseudomonadati</taxon>
        <taxon>Ignavibacteriota</taxon>
        <taxon>Ignavibacteria</taxon>
        <taxon>Ignavibacteriales</taxon>
        <taxon>Ignavibacteriaceae</taxon>
        <taxon>Ignavibacterium</taxon>
    </lineage>
</organism>
<dbReference type="SUPFAM" id="SSF82171">
    <property type="entry name" value="DPP6 N-terminal domain-like"/>
    <property type="match status" value="1"/>
</dbReference>
<reference evidence="1 2" key="1">
    <citation type="journal article" date="2012" name="Front. Microbiol.">
        <title>Complete genome of Ignavibacterium album, a metabolically versatile, flagellated, facultative anaerobe from the phylum Chlorobi.</title>
        <authorList>
            <person name="Liu Z."/>
            <person name="Frigaard N.-U."/>
            <person name="Vogl K."/>
            <person name="Iino T."/>
            <person name="Ohkuma M."/>
            <person name="Overmann J."/>
            <person name="Bryant D.A."/>
        </authorList>
    </citation>
    <scope>NUCLEOTIDE SEQUENCE [LARGE SCALE GENOMIC DNA]</scope>
    <source>
        <strain evidence="2">DSM 19864 / JCM 16511 / NBRC 101810 / Mat9-16</strain>
    </source>
</reference>
<dbReference type="OrthoDB" id="355609at2"/>
<sequence length="523" mass="59859">MKKFLLFIFLVFTISDFNIQAQPYIYFPSQKADTVNGIIYPYQILKRYNLKNQTIDVFPPQQFADEYIGNINEPIQSYMFISFKDFGYILYNLNDTSDYFNIYLDGLIEEFLYLQSNNELYIFLDDYSRLVVFDLINKLIKSTLNIGKDAGRNVLSEPYRNSFFSSDDAKIYFYSVDEDNRNKCWVYSLNTHGIINKIELTVLGNSESDSHKMTFGRKGKGIITSGPFYSNPQKDFYYNLYDFDNNISYPTIFNYGFSEAYFNGNGEFILILQTTKDSVDNYFHTGLVKIYNSSTGQLVKTITLPPRGVIYTFDNCPNDIYYVLNLDTQPEIYNLTKLELHQLSPAVALTSPFGSRQEFSFNVTAYGGLFTDSSVAYFNGQAKPTSKINDTTVSFTLSNTDIASTGNYPIWISNYGSYSDTLNFSVTYSLQNSLSPTFQCVRRNPDKSYTAYFGYNNNNSYDVFIPTGVNNRFSPSPEFRGQANVFISGIHQNVFTVNFNGDNLTWYLAGQSITVNKNSSSCP</sequence>
<protein>
    <submittedName>
        <fullName evidence="1">PKD domain protein</fullName>
    </submittedName>
</protein>
<accession>I0AMB8</accession>
<evidence type="ECO:0000313" key="2">
    <source>
        <dbReference type="Proteomes" id="UP000007394"/>
    </source>
</evidence>
<dbReference type="STRING" id="945713.IALB_2422"/>